<name>A0ABQ5BEM1_9ASTR</name>
<comment type="caution">
    <text evidence="1">The sequence shown here is derived from an EMBL/GenBank/DDBJ whole genome shotgun (WGS) entry which is preliminary data.</text>
</comment>
<proteinExistence type="predicted"/>
<sequence length="79" mass="9077">MKAGEKKLEDISTVKDFLKVFPEDLTRLPLLRQTKFRIYLVSKATPVAKAPYRLMPSEIQELLYSNTLIVTPPKWVAAE</sequence>
<protein>
    <recommendedName>
        <fullName evidence="3">Reverse transcriptase domain-containing protein</fullName>
    </recommendedName>
</protein>
<accession>A0ABQ5BEM1</accession>
<keyword evidence="2" id="KW-1185">Reference proteome</keyword>
<evidence type="ECO:0008006" key="3">
    <source>
        <dbReference type="Google" id="ProtNLM"/>
    </source>
</evidence>
<evidence type="ECO:0000313" key="1">
    <source>
        <dbReference type="EMBL" id="GJT13280.1"/>
    </source>
</evidence>
<evidence type="ECO:0000313" key="2">
    <source>
        <dbReference type="Proteomes" id="UP001151760"/>
    </source>
</evidence>
<organism evidence="1 2">
    <name type="scientific">Tanacetum coccineum</name>
    <dbReference type="NCBI Taxonomy" id="301880"/>
    <lineage>
        <taxon>Eukaryota</taxon>
        <taxon>Viridiplantae</taxon>
        <taxon>Streptophyta</taxon>
        <taxon>Embryophyta</taxon>
        <taxon>Tracheophyta</taxon>
        <taxon>Spermatophyta</taxon>
        <taxon>Magnoliopsida</taxon>
        <taxon>eudicotyledons</taxon>
        <taxon>Gunneridae</taxon>
        <taxon>Pentapetalae</taxon>
        <taxon>asterids</taxon>
        <taxon>campanulids</taxon>
        <taxon>Asterales</taxon>
        <taxon>Asteraceae</taxon>
        <taxon>Asteroideae</taxon>
        <taxon>Anthemideae</taxon>
        <taxon>Anthemidinae</taxon>
        <taxon>Tanacetum</taxon>
    </lineage>
</organism>
<dbReference type="EMBL" id="BQNB010013217">
    <property type="protein sequence ID" value="GJT13280.1"/>
    <property type="molecule type" value="Genomic_DNA"/>
</dbReference>
<reference evidence="1" key="1">
    <citation type="journal article" date="2022" name="Int. J. Mol. Sci.">
        <title>Draft Genome of Tanacetum Coccineum: Genomic Comparison of Closely Related Tanacetum-Family Plants.</title>
        <authorList>
            <person name="Yamashiro T."/>
            <person name="Shiraishi A."/>
            <person name="Nakayama K."/>
            <person name="Satake H."/>
        </authorList>
    </citation>
    <scope>NUCLEOTIDE SEQUENCE</scope>
</reference>
<gene>
    <name evidence="1" type="ORF">Tco_0860322</name>
</gene>
<reference evidence="1" key="2">
    <citation type="submission" date="2022-01" db="EMBL/GenBank/DDBJ databases">
        <authorList>
            <person name="Yamashiro T."/>
            <person name="Shiraishi A."/>
            <person name="Satake H."/>
            <person name="Nakayama K."/>
        </authorList>
    </citation>
    <scope>NUCLEOTIDE SEQUENCE</scope>
</reference>
<dbReference type="Proteomes" id="UP001151760">
    <property type="component" value="Unassembled WGS sequence"/>
</dbReference>